<evidence type="ECO:0000256" key="4">
    <source>
        <dbReference type="PROSITE-ProRule" id="PRU00182"/>
    </source>
</evidence>
<dbReference type="InterPro" id="IPR042092">
    <property type="entry name" value="PsdUridine_s_RsuA/RluB/E/F_cat"/>
</dbReference>
<dbReference type="CDD" id="cd02553">
    <property type="entry name" value="PseudoU_synth_RsuA"/>
    <property type="match status" value="1"/>
</dbReference>
<keyword evidence="2 4" id="KW-0694">RNA-binding</keyword>
<protein>
    <recommendedName>
        <fullName evidence="5">Pseudouridine synthase</fullName>
        <ecNumber evidence="5">5.4.99.-</ecNumber>
    </recommendedName>
</protein>
<evidence type="ECO:0000256" key="2">
    <source>
        <dbReference type="ARBA" id="ARBA00022884"/>
    </source>
</evidence>
<dbReference type="Proteomes" id="UP001157911">
    <property type="component" value="Unassembled WGS sequence"/>
</dbReference>
<dbReference type="InterPro" id="IPR018496">
    <property type="entry name" value="PsdUridine_synth_RsuA/RluB_CS"/>
</dbReference>
<organism evidence="7 8">
    <name type="scientific">Desulfurobacterium pacificum</name>
    <dbReference type="NCBI Taxonomy" id="240166"/>
    <lineage>
        <taxon>Bacteria</taxon>
        <taxon>Pseudomonadati</taxon>
        <taxon>Aquificota</taxon>
        <taxon>Aquificia</taxon>
        <taxon>Desulfurobacteriales</taxon>
        <taxon>Desulfurobacteriaceae</taxon>
        <taxon>Desulfurobacterium</taxon>
    </lineage>
</organism>
<dbReference type="SUPFAM" id="SSF55120">
    <property type="entry name" value="Pseudouridine synthase"/>
    <property type="match status" value="1"/>
</dbReference>
<evidence type="ECO:0000259" key="6">
    <source>
        <dbReference type="SMART" id="SM00363"/>
    </source>
</evidence>
<evidence type="ECO:0000256" key="5">
    <source>
        <dbReference type="RuleBase" id="RU003887"/>
    </source>
</evidence>
<dbReference type="InterPro" id="IPR020094">
    <property type="entry name" value="TruA/RsuA/RluB/E/F_N"/>
</dbReference>
<dbReference type="PANTHER" id="PTHR47683">
    <property type="entry name" value="PSEUDOURIDINE SYNTHASE FAMILY PROTEIN-RELATED"/>
    <property type="match status" value="1"/>
</dbReference>
<dbReference type="PROSITE" id="PS50889">
    <property type="entry name" value="S4"/>
    <property type="match status" value="1"/>
</dbReference>
<dbReference type="PROSITE" id="PS01149">
    <property type="entry name" value="PSI_RSU"/>
    <property type="match status" value="1"/>
</dbReference>
<proteinExistence type="inferred from homology"/>
<keyword evidence="8" id="KW-1185">Reference proteome</keyword>
<dbReference type="Gene3D" id="3.30.70.580">
    <property type="entry name" value="Pseudouridine synthase I, catalytic domain, N-terminal subdomain"/>
    <property type="match status" value="1"/>
</dbReference>
<dbReference type="PANTHER" id="PTHR47683:SF4">
    <property type="entry name" value="PSEUDOURIDINE SYNTHASE"/>
    <property type="match status" value="1"/>
</dbReference>
<dbReference type="NCBIfam" id="TIGR00093">
    <property type="entry name" value="pseudouridine synthase"/>
    <property type="match status" value="1"/>
</dbReference>
<dbReference type="InterPro" id="IPR006145">
    <property type="entry name" value="PsdUridine_synth_RsuA/RluA"/>
</dbReference>
<dbReference type="SMART" id="SM00363">
    <property type="entry name" value="S4"/>
    <property type="match status" value="1"/>
</dbReference>
<comment type="similarity">
    <text evidence="1 5">Belongs to the pseudouridine synthase RsuA family.</text>
</comment>
<sequence length="241" mass="27330">MRLDKLLAESGYGSRSEVKKLIKKGKVAVNGEIVKSPSINVDPERDEVTVDGEPVYYQKDYYLILNKPAGYVTTTADRDMSVMELVSDIPRFDEKLFPVGRLDKDAEGLLFITSDGELAHRLTHPKWKVPKVYYVEVEGKLTEAKIEPLKKGIDLGDFVARPAKVKILKAEEGRSAAEIEINEGKYHQVKRMFEKIGHPVLYLKRVKFGNLELGELPLGEYRNLTEEELRKLKESVGLLVK</sequence>
<accession>A0ABY1NN51</accession>
<name>A0ABY1NN51_9BACT</name>
<keyword evidence="3 5" id="KW-0413">Isomerase</keyword>
<dbReference type="RefSeq" id="WP_283400722.1">
    <property type="nucleotide sequence ID" value="NZ_FXUB01000003.1"/>
</dbReference>
<dbReference type="InterPro" id="IPR020103">
    <property type="entry name" value="PsdUridine_synth_cat_dom_sf"/>
</dbReference>
<dbReference type="InterPro" id="IPR036986">
    <property type="entry name" value="S4_RNA-bd_sf"/>
</dbReference>
<evidence type="ECO:0000313" key="7">
    <source>
        <dbReference type="EMBL" id="SMP14054.1"/>
    </source>
</evidence>
<evidence type="ECO:0000256" key="1">
    <source>
        <dbReference type="ARBA" id="ARBA00008348"/>
    </source>
</evidence>
<dbReference type="EMBL" id="FXUB01000003">
    <property type="protein sequence ID" value="SMP14054.1"/>
    <property type="molecule type" value="Genomic_DNA"/>
</dbReference>
<gene>
    <name evidence="7" type="ORF">SAMN06265339_1264</name>
</gene>
<reference evidence="7 8" key="1">
    <citation type="submission" date="2017-05" db="EMBL/GenBank/DDBJ databases">
        <authorList>
            <person name="Varghese N."/>
            <person name="Submissions S."/>
        </authorList>
    </citation>
    <scope>NUCLEOTIDE SEQUENCE [LARGE SCALE GENOMIC DNA]</scope>
    <source>
        <strain evidence="7 8">DSM 15522</strain>
    </source>
</reference>
<dbReference type="CDD" id="cd00165">
    <property type="entry name" value="S4"/>
    <property type="match status" value="1"/>
</dbReference>
<dbReference type="Pfam" id="PF01479">
    <property type="entry name" value="S4"/>
    <property type="match status" value="1"/>
</dbReference>
<dbReference type="Pfam" id="PF00849">
    <property type="entry name" value="PseudoU_synth_2"/>
    <property type="match status" value="1"/>
</dbReference>
<dbReference type="EC" id="5.4.99.-" evidence="5"/>
<evidence type="ECO:0000313" key="8">
    <source>
        <dbReference type="Proteomes" id="UP001157911"/>
    </source>
</evidence>
<evidence type="ECO:0000256" key="3">
    <source>
        <dbReference type="ARBA" id="ARBA00023235"/>
    </source>
</evidence>
<dbReference type="Gene3D" id="3.10.290.10">
    <property type="entry name" value="RNA-binding S4 domain"/>
    <property type="match status" value="1"/>
</dbReference>
<dbReference type="InterPro" id="IPR050343">
    <property type="entry name" value="RsuA_PseudoU_synthase"/>
</dbReference>
<feature type="domain" description="RNA-binding S4" evidence="6">
    <location>
        <begin position="1"/>
        <end position="59"/>
    </location>
</feature>
<dbReference type="InterPro" id="IPR002942">
    <property type="entry name" value="S4_RNA-bd"/>
</dbReference>
<dbReference type="SUPFAM" id="SSF55174">
    <property type="entry name" value="Alpha-L RNA-binding motif"/>
    <property type="match status" value="1"/>
</dbReference>
<dbReference type="InterPro" id="IPR000748">
    <property type="entry name" value="PsdUridine_synth_RsuA/RluB/E/F"/>
</dbReference>
<comment type="caution">
    <text evidence="7">The sequence shown here is derived from an EMBL/GenBank/DDBJ whole genome shotgun (WGS) entry which is preliminary data.</text>
</comment>
<dbReference type="Gene3D" id="3.30.70.1560">
    <property type="entry name" value="Alpha-L RNA-binding motif"/>
    <property type="match status" value="1"/>
</dbReference>